<evidence type="ECO:0000256" key="2">
    <source>
        <dbReference type="ARBA" id="ARBA00010742"/>
    </source>
</evidence>
<dbReference type="Gene3D" id="3.40.190.10">
    <property type="entry name" value="Periplasmic binding protein-like II"/>
    <property type="match status" value="2"/>
</dbReference>
<proteinExistence type="inferred from homology"/>
<dbReference type="Pfam" id="PF09084">
    <property type="entry name" value="NMT1"/>
    <property type="match status" value="1"/>
</dbReference>
<comment type="subcellular location">
    <subcellularLocation>
        <location evidence="1">Periplasm</location>
    </subcellularLocation>
</comment>
<organism evidence="7 8">
    <name type="scientific">Paenibacillus foliorum</name>
    <dbReference type="NCBI Taxonomy" id="2654974"/>
    <lineage>
        <taxon>Bacteria</taxon>
        <taxon>Bacillati</taxon>
        <taxon>Bacillota</taxon>
        <taxon>Bacilli</taxon>
        <taxon>Bacillales</taxon>
        <taxon>Paenibacillaceae</taxon>
        <taxon>Paenibacillus</taxon>
    </lineage>
</organism>
<gene>
    <name evidence="7" type="ORF">GC093_32050</name>
</gene>
<comment type="caution">
    <text evidence="7">The sequence shown here is derived from an EMBL/GenBank/DDBJ whole genome shotgun (WGS) entry which is preliminary data.</text>
</comment>
<dbReference type="EMBL" id="WHOD01000121">
    <property type="protein sequence ID" value="NOU97828.1"/>
    <property type="molecule type" value="Genomic_DNA"/>
</dbReference>
<comment type="similarity">
    <text evidence="2">Belongs to the bacterial solute-binding protein SsuA/TauA family.</text>
</comment>
<evidence type="ECO:0000259" key="6">
    <source>
        <dbReference type="Pfam" id="PF09084"/>
    </source>
</evidence>
<feature type="region of interest" description="Disordered" evidence="4">
    <location>
        <begin position="30"/>
        <end position="53"/>
    </location>
</feature>
<feature type="domain" description="SsuA/THI5-like" evidence="6">
    <location>
        <begin position="81"/>
        <end position="291"/>
    </location>
</feature>
<evidence type="ECO:0000313" key="8">
    <source>
        <dbReference type="Proteomes" id="UP000641588"/>
    </source>
</evidence>
<reference evidence="7" key="1">
    <citation type="submission" date="2019-10" db="EMBL/GenBank/DDBJ databases">
        <title>Description of Paenibacillus glebae sp. nov.</title>
        <authorList>
            <person name="Carlier A."/>
            <person name="Qi S."/>
        </authorList>
    </citation>
    <scope>NUCLEOTIDE SEQUENCE</scope>
    <source>
        <strain evidence="7">LMG 31456</strain>
    </source>
</reference>
<dbReference type="SUPFAM" id="SSF53850">
    <property type="entry name" value="Periplasmic binding protein-like II"/>
    <property type="match status" value="1"/>
</dbReference>
<feature type="signal peptide" evidence="5">
    <location>
        <begin position="1"/>
        <end position="29"/>
    </location>
</feature>
<dbReference type="PANTHER" id="PTHR30024">
    <property type="entry name" value="ALIPHATIC SULFONATES-BINDING PROTEIN-RELATED"/>
    <property type="match status" value="1"/>
</dbReference>
<keyword evidence="3 5" id="KW-0732">Signal</keyword>
<dbReference type="PROSITE" id="PS51257">
    <property type="entry name" value="PROKAR_LIPOPROTEIN"/>
    <property type="match status" value="1"/>
</dbReference>
<dbReference type="GO" id="GO:0042597">
    <property type="term" value="C:periplasmic space"/>
    <property type="evidence" value="ECO:0007669"/>
    <property type="project" value="UniProtKB-SubCell"/>
</dbReference>
<evidence type="ECO:0000256" key="3">
    <source>
        <dbReference type="ARBA" id="ARBA00022729"/>
    </source>
</evidence>
<feature type="chain" id="PRO_5037547349" evidence="5">
    <location>
        <begin position="30"/>
        <end position="368"/>
    </location>
</feature>
<evidence type="ECO:0000313" key="7">
    <source>
        <dbReference type="EMBL" id="NOU97828.1"/>
    </source>
</evidence>
<name>A0A972GWY4_9BACL</name>
<keyword evidence="8" id="KW-1185">Reference proteome</keyword>
<protein>
    <submittedName>
        <fullName evidence="7">ABC transporter substrate-binding protein</fullName>
    </submittedName>
</protein>
<dbReference type="AlphaFoldDB" id="A0A972GWY4"/>
<dbReference type="InterPro" id="IPR015168">
    <property type="entry name" value="SsuA/THI5"/>
</dbReference>
<dbReference type="PANTHER" id="PTHR30024:SF47">
    <property type="entry name" value="TAURINE-BINDING PERIPLASMIC PROTEIN"/>
    <property type="match status" value="1"/>
</dbReference>
<dbReference type="GO" id="GO:0042918">
    <property type="term" value="P:alkanesulfonate transmembrane transport"/>
    <property type="evidence" value="ECO:0007669"/>
    <property type="project" value="TreeGrafter"/>
</dbReference>
<sequence length="368" mass="39187">MAMKFGKSTKLGAAMLMSLGLILTGCGTADKPASQPAPKGNDQQASAPAPAPAPAPVKLPKVNIMVGGLEKIIYLPAKLTESLGYFKEEGLEVELTSQASGVNAEQALIAGEVQGVVGFYDHTIDMQAKGKFLQEVVQLATNPGAKLMVTNKAKDQYKTLADLKGKNIGITSSGASSHFLVNYLVTKGGNSTKDFVPLAVGAGGTLVAAMEQGKVDIAWATQPTTALLEQRGIATTFVDMESQEGSKQTLGGTYPAPSLYMDADYVKKNPEVVQRLANAFVKTLRYMSTHKAEEIAEKLPKEYYAGDKDLYVKSLQASLAMFTTDGKMPAGGPEKVLEVLNISTPQLKDAKIDLSKTFTNEFVDKVKK</sequence>
<evidence type="ECO:0000256" key="4">
    <source>
        <dbReference type="SAM" id="MobiDB-lite"/>
    </source>
</evidence>
<evidence type="ECO:0000256" key="5">
    <source>
        <dbReference type="SAM" id="SignalP"/>
    </source>
</evidence>
<accession>A0A972GWY4</accession>
<dbReference type="Proteomes" id="UP000641588">
    <property type="component" value="Unassembled WGS sequence"/>
</dbReference>
<evidence type="ECO:0000256" key="1">
    <source>
        <dbReference type="ARBA" id="ARBA00004418"/>
    </source>
</evidence>